<dbReference type="Proteomes" id="UP000886743">
    <property type="component" value="Unassembled WGS sequence"/>
</dbReference>
<sequence>MADRIVKVGIIGCGGIANGKHMPSLKKVKNVQMVAFCDIVEERAEKAAKEYGTEDAKVYTDYKELLKDDSIEVVHVLTPNNAHAPLTIDALEAGKHVMCEKPMAKTYAEAKAMLEAAKRTGKLLTIGYQNRRRPDSTYLKRACDNGDLGEIYYAKAKAIRRRGVPTWGVFIDEEKQGGGPLIDIGTHALDLTLWMMNNYEPESVTGSVYRKLADQTETANAFGDWDPKKFTVEDSAFGFIKMKNGATIVLESSWALNIADPQEASTVLCGTKAGADMKGGLRLNGVEYDKQ</sequence>
<dbReference type="InterPro" id="IPR052515">
    <property type="entry name" value="Gfo/Idh/MocA_Oxidoreductase"/>
</dbReference>
<dbReference type="SUPFAM" id="SSF51735">
    <property type="entry name" value="NAD(P)-binding Rossmann-fold domains"/>
    <property type="match status" value="1"/>
</dbReference>
<accession>A0A9D1T060</accession>
<evidence type="ECO:0000313" key="4">
    <source>
        <dbReference type="Proteomes" id="UP000886743"/>
    </source>
</evidence>
<dbReference type="GO" id="GO:0000166">
    <property type="term" value="F:nucleotide binding"/>
    <property type="evidence" value="ECO:0007669"/>
    <property type="project" value="InterPro"/>
</dbReference>
<gene>
    <name evidence="3" type="ORF">IAC74_06480</name>
</gene>
<evidence type="ECO:0000313" key="3">
    <source>
        <dbReference type="EMBL" id="HIV03205.1"/>
    </source>
</evidence>
<evidence type="ECO:0000259" key="2">
    <source>
        <dbReference type="Pfam" id="PF22725"/>
    </source>
</evidence>
<feature type="domain" description="Gfo/Idh/MocA-like oxidoreductase N-terminal" evidence="1">
    <location>
        <begin position="6"/>
        <end position="128"/>
    </location>
</feature>
<reference evidence="3" key="2">
    <citation type="journal article" date="2021" name="PeerJ">
        <title>Extensive microbial diversity within the chicken gut microbiome revealed by metagenomics and culture.</title>
        <authorList>
            <person name="Gilroy R."/>
            <person name="Ravi A."/>
            <person name="Getino M."/>
            <person name="Pursley I."/>
            <person name="Horton D.L."/>
            <person name="Alikhan N.F."/>
            <person name="Baker D."/>
            <person name="Gharbi K."/>
            <person name="Hall N."/>
            <person name="Watson M."/>
            <person name="Adriaenssens E.M."/>
            <person name="Foster-Nyarko E."/>
            <person name="Jarju S."/>
            <person name="Secka A."/>
            <person name="Antonio M."/>
            <person name="Oren A."/>
            <person name="Chaudhuri R.R."/>
            <person name="La Ragione R."/>
            <person name="Hildebrand F."/>
            <person name="Pallen M.J."/>
        </authorList>
    </citation>
    <scope>NUCLEOTIDE SEQUENCE</scope>
    <source>
        <strain evidence="3">4920</strain>
    </source>
</reference>
<feature type="non-terminal residue" evidence="3">
    <location>
        <position position="291"/>
    </location>
</feature>
<dbReference type="Gene3D" id="3.30.360.10">
    <property type="entry name" value="Dihydrodipicolinate Reductase, domain 2"/>
    <property type="match status" value="1"/>
</dbReference>
<dbReference type="AlphaFoldDB" id="A0A9D1T060"/>
<reference evidence="3" key="1">
    <citation type="submission" date="2020-10" db="EMBL/GenBank/DDBJ databases">
        <authorList>
            <person name="Gilroy R."/>
        </authorList>
    </citation>
    <scope>NUCLEOTIDE SEQUENCE</scope>
    <source>
        <strain evidence="3">4920</strain>
    </source>
</reference>
<dbReference type="EMBL" id="DVOF01000190">
    <property type="protein sequence ID" value="HIV03205.1"/>
    <property type="molecule type" value="Genomic_DNA"/>
</dbReference>
<dbReference type="InterPro" id="IPR055170">
    <property type="entry name" value="GFO_IDH_MocA-like_dom"/>
</dbReference>
<dbReference type="Gene3D" id="3.40.50.720">
    <property type="entry name" value="NAD(P)-binding Rossmann-like Domain"/>
    <property type="match status" value="1"/>
</dbReference>
<dbReference type="InterPro" id="IPR000683">
    <property type="entry name" value="Gfo/Idh/MocA-like_OxRdtase_N"/>
</dbReference>
<dbReference type="Pfam" id="PF22725">
    <property type="entry name" value="GFO_IDH_MocA_C3"/>
    <property type="match status" value="1"/>
</dbReference>
<dbReference type="PANTHER" id="PTHR43249">
    <property type="entry name" value="UDP-N-ACETYL-2-AMINO-2-DEOXY-D-GLUCURONATE OXIDASE"/>
    <property type="match status" value="1"/>
</dbReference>
<dbReference type="Pfam" id="PF01408">
    <property type="entry name" value="GFO_IDH_MocA"/>
    <property type="match status" value="1"/>
</dbReference>
<feature type="domain" description="GFO/IDH/MocA-like oxidoreductase" evidence="2">
    <location>
        <begin position="139"/>
        <end position="273"/>
    </location>
</feature>
<organism evidence="3 4">
    <name type="scientific">Candidatus Aphodoplasma excrementigallinarum</name>
    <dbReference type="NCBI Taxonomy" id="2840673"/>
    <lineage>
        <taxon>Bacteria</taxon>
        <taxon>Bacillati</taxon>
        <taxon>Bacillota</taxon>
        <taxon>Clostridia</taxon>
        <taxon>Eubacteriales</taxon>
        <taxon>Candidatus Aphodoplasma</taxon>
    </lineage>
</organism>
<proteinExistence type="predicted"/>
<name>A0A9D1T060_9FIRM</name>
<dbReference type="SUPFAM" id="SSF55347">
    <property type="entry name" value="Glyceraldehyde-3-phosphate dehydrogenase-like, C-terminal domain"/>
    <property type="match status" value="1"/>
</dbReference>
<dbReference type="InterPro" id="IPR036291">
    <property type="entry name" value="NAD(P)-bd_dom_sf"/>
</dbReference>
<comment type="caution">
    <text evidence="3">The sequence shown here is derived from an EMBL/GenBank/DDBJ whole genome shotgun (WGS) entry which is preliminary data.</text>
</comment>
<evidence type="ECO:0000259" key="1">
    <source>
        <dbReference type="Pfam" id="PF01408"/>
    </source>
</evidence>
<dbReference type="PANTHER" id="PTHR43249:SF1">
    <property type="entry name" value="D-GLUCOSIDE 3-DEHYDROGENASE"/>
    <property type="match status" value="1"/>
</dbReference>
<protein>
    <submittedName>
        <fullName evidence="3">Gfo/Idh/MocA family oxidoreductase</fullName>
    </submittedName>
</protein>